<dbReference type="AlphaFoldDB" id="A0A6J4RFA9"/>
<evidence type="ECO:0000256" key="1">
    <source>
        <dbReference type="SAM" id="Phobius"/>
    </source>
</evidence>
<evidence type="ECO:0000313" key="2">
    <source>
        <dbReference type="EMBL" id="CAA9469530.1"/>
    </source>
</evidence>
<keyword evidence="1" id="KW-0812">Transmembrane</keyword>
<sequence length="59" mass="6878">MHQLNVLKAEIQIFKSLTMLETFFMVPAIVVRGIIMKHALKSFEVTYSPGKQLFDFFSR</sequence>
<proteinExistence type="predicted"/>
<organism evidence="2">
    <name type="scientific">uncultured Segetibacter sp</name>
    <dbReference type="NCBI Taxonomy" id="481133"/>
    <lineage>
        <taxon>Bacteria</taxon>
        <taxon>Pseudomonadati</taxon>
        <taxon>Bacteroidota</taxon>
        <taxon>Chitinophagia</taxon>
        <taxon>Chitinophagales</taxon>
        <taxon>Chitinophagaceae</taxon>
        <taxon>Segetibacter</taxon>
        <taxon>environmental samples</taxon>
    </lineage>
</organism>
<feature type="transmembrane region" description="Helical" evidence="1">
    <location>
        <begin position="12"/>
        <end position="35"/>
    </location>
</feature>
<name>A0A6J4RFA9_9BACT</name>
<dbReference type="EMBL" id="CADCVN010000117">
    <property type="protein sequence ID" value="CAA9469530.1"/>
    <property type="molecule type" value="Genomic_DNA"/>
</dbReference>
<protein>
    <submittedName>
        <fullName evidence="2">Uncharacterized protein</fullName>
    </submittedName>
</protein>
<gene>
    <name evidence="2" type="ORF">AVDCRST_MAG96-311</name>
</gene>
<reference evidence="2" key="1">
    <citation type="submission" date="2020-02" db="EMBL/GenBank/DDBJ databases">
        <authorList>
            <person name="Meier V. D."/>
        </authorList>
    </citation>
    <scope>NUCLEOTIDE SEQUENCE</scope>
    <source>
        <strain evidence="2">AVDCRST_MAG96</strain>
    </source>
</reference>
<keyword evidence="1" id="KW-0472">Membrane</keyword>
<keyword evidence="1" id="KW-1133">Transmembrane helix</keyword>
<accession>A0A6J4RFA9</accession>